<dbReference type="AlphaFoldDB" id="A0A7C8HHY0"/>
<dbReference type="EMBL" id="WSLF01000007">
    <property type="protein sequence ID" value="KAE9633779.1"/>
    <property type="molecule type" value="Genomic_DNA"/>
</dbReference>
<dbReference type="PANTHER" id="PTHR11122">
    <property type="entry name" value="APOSPORY-ASSOCIATED PROTEIN C-RELATED"/>
    <property type="match status" value="1"/>
</dbReference>
<dbReference type="Proteomes" id="UP000483018">
    <property type="component" value="Unassembled WGS sequence"/>
</dbReference>
<dbReference type="PANTHER" id="PTHR11122:SF13">
    <property type="entry name" value="GLUCOSE-6-PHOSPHATE 1-EPIMERASE"/>
    <property type="match status" value="1"/>
</dbReference>
<dbReference type="SUPFAM" id="SSF74650">
    <property type="entry name" value="Galactose mutarotase-like"/>
    <property type="match status" value="1"/>
</dbReference>
<dbReference type="CDD" id="cd09024">
    <property type="entry name" value="Aldose_epim_lacX"/>
    <property type="match status" value="1"/>
</dbReference>
<accession>A0A7C8HHY0</accession>
<protein>
    <submittedName>
        <fullName evidence="1">Aldose 1-epimerase family protein</fullName>
    </submittedName>
</protein>
<dbReference type="GO" id="GO:0016853">
    <property type="term" value="F:isomerase activity"/>
    <property type="evidence" value="ECO:0007669"/>
    <property type="project" value="InterPro"/>
</dbReference>
<dbReference type="InterPro" id="IPR008183">
    <property type="entry name" value="Aldose_1/G6P_1-epimerase"/>
</dbReference>
<organism evidence="1 2">
    <name type="scientific">Defluviitalea raffinosedens</name>
    <dbReference type="NCBI Taxonomy" id="1450156"/>
    <lineage>
        <taxon>Bacteria</taxon>
        <taxon>Bacillati</taxon>
        <taxon>Bacillota</taxon>
        <taxon>Clostridia</taxon>
        <taxon>Lachnospirales</taxon>
        <taxon>Defluviitaleaceae</taxon>
        <taxon>Defluviitalea</taxon>
    </lineage>
</organism>
<dbReference type="RefSeq" id="WP_158740595.1">
    <property type="nucleotide sequence ID" value="NZ_JAFBEP010000011.1"/>
</dbReference>
<dbReference type="Pfam" id="PF01263">
    <property type="entry name" value="Aldose_epim"/>
    <property type="match status" value="1"/>
</dbReference>
<dbReference type="InterPro" id="IPR014718">
    <property type="entry name" value="GH-type_carb-bd"/>
</dbReference>
<keyword evidence="2" id="KW-1185">Reference proteome</keyword>
<evidence type="ECO:0000313" key="2">
    <source>
        <dbReference type="Proteomes" id="UP000483018"/>
    </source>
</evidence>
<dbReference type="GO" id="GO:0030246">
    <property type="term" value="F:carbohydrate binding"/>
    <property type="evidence" value="ECO:0007669"/>
    <property type="project" value="InterPro"/>
</dbReference>
<gene>
    <name evidence="1" type="ORF">GND95_08995</name>
</gene>
<dbReference type="InterPro" id="IPR037481">
    <property type="entry name" value="LacX"/>
</dbReference>
<dbReference type="OrthoDB" id="9795355at2"/>
<dbReference type="GO" id="GO:0005975">
    <property type="term" value="P:carbohydrate metabolic process"/>
    <property type="evidence" value="ECO:0007669"/>
    <property type="project" value="InterPro"/>
</dbReference>
<dbReference type="InterPro" id="IPR011013">
    <property type="entry name" value="Gal_mutarotase_sf_dom"/>
</dbReference>
<proteinExistence type="predicted"/>
<reference evidence="1 2" key="1">
    <citation type="submission" date="2019-12" db="EMBL/GenBank/DDBJ databases">
        <title>Defluviitalea raffinosedens, isolated from a biogas fermenter, genome sequencing and characterization.</title>
        <authorList>
            <person name="Rettenmaier R."/>
            <person name="Schneider M."/>
            <person name="Neuhaus K."/>
            <person name="Liebl W."/>
            <person name="Zverlov V."/>
        </authorList>
    </citation>
    <scope>NUCLEOTIDE SEQUENCE [LARGE SCALE GENOMIC DNA]</scope>
    <source>
        <strain evidence="1 2">249c-K6</strain>
    </source>
</reference>
<comment type="caution">
    <text evidence="1">The sequence shown here is derived from an EMBL/GenBank/DDBJ whole genome shotgun (WGS) entry which is preliminary data.</text>
</comment>
<evidence type="ECO:0000313" key="1">
    <source>
        <dbReference type="EMBL" id="KAE9633779.1"/>
    </source>
</evidence>
<dbReference type="Gene3D" id="2.70.98.10">
    <property type="match status" value="1"/>
</dbReference>
<name>A0A7C8HHY0_9FIRM</name>
<sequence length="286" mass="33441">MENQWVKVKTKPEGAELTSIILKEDHTEYLWQGDHKIWGRHAPILFPIVGRLNDNKYTIDGNEYRMTQHGFARDMIFDILEESEEHILYQLTSNENTLKHYPYHFQLRVEYILAKKSIIVKYFVKNTDVQKIYFSIGGHPGFNCPLIEGERMEDYVLEFEKEETLDKICLEDGLISEEKQPFLNHEKIIPITKDLFANDALIVENTESRYITLKSIKSTKAIRVTFDEFRYLGIWSKPEGAPFICIEPWLGIADYKNNIVDFKEKAGILSIDPDEEFACSYTISIQ</sequence>